<comment type="caution">
    <text evidence="6">The sequence shown here is derived from an EMBL/GenBank/DDBJ whole genome shotgun (WGS) entry which is preliminary data.</text>
</comment>
<dbReference type="InterPro" id="IPR005475">
    <property type="entry name" value="Transketolase-like_Pyr-bd"/>
</dbReference>
<dbReference type="PATRIC" id="fig|1619050.3.peg.191"/>
<evidence type="ECO:0000256" key="1">
    <source>
        <dbReference type="ARBA" id="ARBA00001964"/>
    </source>
</evidence>
<dbReference type="Gene3D" id="3.40.50.970">
    <property type="match status" value="1"/>
</dbReference>
<dbReference type="SUPFAM" id="SSF52922">
    <property type="entry name" value="TK C-terminal domain-like"/>
    <property type="match status" value="1"/>
</dbReference>
<dbReference type="SUPFAM" id="SSF52518">
    <property type="entry name" value="Thiamin diphosphate-binding fold (THDP-binding)"/>
    <property type="match status" value="1"/>
</dbReference>
<proteinExistence type="inferred from homology"/>
<sequence>MYHLHPQLFLKPEMKPTRDGFGKGLLDLGSTNKDVVVLTADVSDSVRVAEFGKQFPDRYFQCGVSEQNMMAAACGFAQEGKIPFLSSYATFSPGRSWDQLRVSGCYSNVPVKVAGAHAGISVGPDGATHQALEDIASIRVLPNITVVVPCDVEETRKATVAIAALPGPVYMRFAREKTPIITIAKTPFKIGRAEVVQSGRNVTIVACGSLLYEALVAARALARRHISAEGINCHTIKPLDAVTLLKSFKKTRAVVTVEEHQITGGLGGAISELAGQKFPVPIERVGMRDMFGESGEADELLIKYRMKAPDVVRAAQNVLKRKK</sequence>
<comment type="similarity">
    <text evidence="2">Belongs to the transketolase family.</text>
</comment>
<dbReference type="InterPro" id="IPR033248">
    <property type="entry name" value="Transketolase_C"/>
</dbReference>
<evidence type="ECO:0000313" key="7">
    <source>
        <dbReference type="Proteomes" id="UP000034911"/>
    </source>
</evidence>
<dbReference type="Proteomes" id="UP000034911">
    <property type="component" value="Unassembled WGS sequence"/>
</dbReference>
<feature type="domain" description="Transketolase-like pyrimidine-binding" evidence="5">
    <location>
        <begin position="15"/>
        <end position="180"/>
    </location>
</feature>
<dbReference type="Pfam" id="PF02779">
    <property type="entry name" value="Transket_pyr"/>
    <property type="match status" value="1"/>
</dbReference>
<evidence type="ECO:0000256" key="4">
    <source>
        <dbReference type="ARBA" id="ARBA00023052"/>
    </source>
</evidence>
<dbReference type="SMART" id="SM00861">
    <property type="entry name" value="Transket_pyr"/>
    <property type="match status" value="1"/>
</dbReference>
<evidence type="ECO:0000313" key="6">
    <source>
        <dbReference type="EMBL" id="KKU14064.1"/>
    </source>
</evidence>
<organism evidence="6 7">
    <name type="scientific">Candidatus Magasanikbacteria bacterium GW2011_GWC2_45_8</name>
    <dbReference type="NCBI Taxonomy" id="1619050"/>
    <lineage>
        <taxon>Bacteria</taxon>
        <taxon>Candidatus Magasanikiibacteriota</taxon>
    </lineage>
</organism>
<dbReference type="Pfam" id="PF02780">
    <property type="entry name" value="Transketolase_C"/>
    <property type="match status" value="1"/>
</dbReference>
<dbReference type="EMBL" id="LCLH01000007">
    <property type="protein sequence ID" value="KKU14064.1"/>
    <property type="molecule type" value="Genomic_DNA"/>
</dbReference>
<dbReference type="PANTHER" id="PTHR43825:SF1">
    <property type="entry name" value="TRANSKETOLASE-LIKE PYRIMIDINE-BINDING DOMAIN-CONTAINING PROTEIN"/>
    <property type="match status" value="1"/>
</dbReference>
<evidence type="ECO:0000259" key="5">
    <source>
        <dbReference type="SMART" id="SM00861"/>
    </source>
</evidence>
<name>A0A0G1N0N1_9BACT</name>
<dbReference type="STRING" id="1619050.UX20_C0007G0042"/>
<accession>A0A0G1N0N1</accession>
<comment type="cofactor">
    <cofactor evidence="1">
        <name>thiamine diphosphate</name>
        <dbReference type="ChEBI" id="CHEBI:58937"/>
    </cofactor>
</comment>
<keyword evidence="3" id="KW-0808">Transferase</keyword>
<keyword evidence="4" id="KW-0786">Thiamine pyrophosphate</keyword>
<dbReference type="InterPro" id="IPR029061">
    <property type="entry name" value="THDP-binding"/>
</dbReference>
<protein>
    <submittedName>
        <fullName evidence="6">Transketolase central region</fullName>
    </submittedName>
</protein>
<dbReference type="FunFam" id="3.40.50.970:FF:000129">
    <property type="entry name" value="Transketolase"/>
    <property type="match status" value="1"/>
</dbReference>
<reference evidence="6 7" key="1">
    <citation type="journal article" date="2015" name="Nature">
        <title>rRNA introns, odd ribosomes, and small enigmatic genomes across a large radiation of phyla.</title>
        <authorList>
            <person name="Brown C.T."/>
            <person name="Hug L.A."/>
            <person name="Thomas B.C."/>
            <person name="Sharon I."/>
            <person name="Castelle C.J."/>
            <person name="Singh A."/>
            <person name="Wilkins M.J."/>
            <person name="Williams K.H."/>
            <person name="Banfield J.F."/>
        </authorList>
    </citation>
    <scope>NUCLEOTIDE SEQUENCE [LARGE SCALE GENOMIC DNA]</scope>
</reference>
<gene>
    <name evidence="6" type="ORF">UX20_C0007G0042</name>
</gene>
<evidence type="ECO:0000256" key="2">
    <source>
        <dbReference type="ARBA" id="ARBA00007131"/>
    </source>
</evidence>
<dbReference type="PANTHER" id="PTHR43825">
    <property type="entry name" value="PYRUVATE DEHYDROGENASE E1 COMPONENT"/>
    <property type="match status" value="1"/>
</dbReference>
<dbReference type="Gene3D" id="3.40.50.920">
    <property type="match status" value="1"/>
</dbReference>
<dbReference type="InterPro" id="IPR009014">
    <property type="entry name" value="Transketo_C/PFOR_II"/>
</dbReference>
<evidence type="ECO:0000256" key="3">
    <source>
        <dbReference type="ARBA" id="ARBA00022679"/>
    </source>
</evidence>
<dbReference type="CDD" id="cd07033">
    <property type="entry name" value="TPP_PYR_DXS_TK_like"/>
    <property type="match status" value="1"/>
</dbReference>
<dbReference type="AlphaFoldDB" id="A0A0G1N0N1"/>
<dbReference type="PROSITE" id="PS00802">
    <property type="entry name" value="TRANSKETOLASE_2"/>
    <property type="match status" value="1"/>
</dbReference>
<dbReference type="GO" id="GO:0016740">
    <property type="term" value="F:transferase activity"/>
    <property type="evidence" value="ECO:0007669"/>
    <property type="project" value="UniProtKB-KW"/>
</dbReference>
<dbReference type="InterPro" id="IPR020826">
    <property type="entry name" value="Transketolase_BS"/>
</dbReference>
<dbReference type="InterPro" id="IPR051157">
    <property type="entry name" value="PDH/Transketolase"/>
</dbReference>